<accession>A0A8H6VPY2</accession>
<feature type="compositionally biased region" description="Basic residues" evidence="11">
    <location>
        <begin position="569"/>
        <end position="581"/>
    </location>
</feature>
<name>A0A8H6VPY2_9PEZI</name>
<reference evidence="13" key="1">
    <citation type="submission" date="2020-04" db="EMBL/GenBank/DDBJ databases">
        <title>Draft genome resource of the tomato pathogen Pseudocercospora fuligena.</title>
        <authorList>
            <person name="Zaccaron A."/>
        </authorList>
    </citation>
    <scope>NUCLEOTIDE SEQUENCE</scope>
    <source>
        <strain evidence="13">PF001</strain>
    </source>
</reference>
<feature type="region of interest" description="Disordered" evidence="11">
    <location>
        <begin position="1"/>
        <end position="24"/>
    </location>
</feature>
<evidence type="ECO:0000256" key="4">
    <source>
        <dbReference type="ARBA" id="ARBA00022989"/>
    </source>
</evidence>
<dbReference type="GO" id="GO:0016020">
    <property type="term" value="C:membrane"/>
    <property type="evidence" value="ECO:0007669"/>
    <property type="project" value="UniProtKB-SubCell"/>
</dbReference>
<dbReference type="GO" id="GO:0019706">
    <property type="term" value="F:protein-cysteine S-palmitoyltransferase activity"/>
    <property type="evidence" value="ECO:0007669"/>
    <property type="project" value="UniProtKB-EC"/>
</dbReference>
<keyword evidence="4 10" id="KW-1133">Transmembrane helix</keyword>
<evidence type="ECO:0000256" key="10">
    <source>
        <dbReference type="RuleBase" id="RU079119"/>
    </source>
</evidence>
<feature type="region of interest" description="Disordered" evidence="11">
    <location>
        <begin position="340"/>
        <end position="382"/>
    </location>
</feature>
<keyword evidence="14" id="KW-1185">Reference proteome</keyword>
<keyword evidence="3 10" id="KW-0812">Transmembrane</keyword>
<dbReference type="PANTHER" id="PTHR12246">
    <property type="entry name" value="PALMITOYLTRANSFERASE ZDHHC16"/>
    <property type="match status" value="1"/>
</dbReference>
<feature type="compositionally biased region" description="Polar residues" evidence="11">
    <location>
        <begin position="307"/>
        <end position="322"/>
    </location>
</feature>
<keyword evidence="7" id="KW-0449">Lipoprotein</keyword>
<evidence type="ECO:0000313" key="14">
    <source>
        <dbReference type="Proteomes" id="UP000660729"/>
    </source>
</evidence>
<dbReference type="Pfam" id="PF01529">
    <property type="entry name" value="DHHC"/>
    <property type="match status" value="1"/>
</dbReference>
<keyword evidence="6" id="KW-0564">Palmitate</keyword>
<dbReference type="EMBL" id="JABCIY010000058">
    <property type="protein sequence ID" value="KAF7194630.1"/>
    <property type="molecule type" value="Genomic_DNA"/>
</dbReference>
<dbReference type="InterPro" id="IPR001594">
    <property type="entry name" value="Palmitoyltrfase_DHHC"/>
</dbReference>
<feature type="compositionally biased region" description="Polar residues" evidence="11">
    <location>
        <begin position="1"/>
        <end position="19"/>
    </location>
</feature>
<dbReference type="AlphaFoldDB" id="A0A8H6VPY2"/>
<keyword evidence="5 10" id="KW-0472">Membrane</keyword>
<keyword evidence="2 10" id="KW-0808">Transferase</keyword>
<feature type="transmembrane region" description="Helical" evidence="10">
    <location>
        <begin position="204"/>
        <end position="226"/>
    </location>
</feature>
<organism evidence="13 14">
    <name type="scientific">Pseudocercospora fuligena</name>
    <dbReference type="NCBI Taxonomy" id="685502"/>
    <lineage>
        <taxon>Eukaryota</taxon>
        <taxon>Fungi</taxon>
        <taxon>Dikarya</taxon>
        <taxon>Ascomycota</taxon>
        <taxon>Pezizomycotina</taxon>
        <taxon>Dothideomycetes</taxon>
        <taxon>Dothideomycetidae</taxon>
        <taxon>Mycosphaerellales</taxon>
        <taxon>Mycosphaerellaceae</taxon>
        <taxon>Pseudocercospora</taxon>
    </lineage>
</organism>
<comment type="similarity">
    <text evidence="10">Belongs to the DHHC palmitoyltransferase family.</text>
</comment>
<evidence type="ECO:0000256" key="1">
    <source>
        <dbReference type="ARBA" id="ARBA00004141"/>
    </source>
</evidence>
<evidence type="ECO:0000256" key="7">
    <source>
        <dbReference type="ARBA" id="ARBA00023288"/>
    </source>
</evidence>
<comment type="catalytic activity">
    <reaction evidence="9 10">
        <text>L-cysteinyl-[protein] + hexadecanoyl-CoA = S-hexadecanoyl-L-cysteinyl-[protein] + CoA</text>
        <dbReference type="Rhea" id="RHEA:36683"/>
        <dbReference type="Rhea" id="RHEA-COMP:10131"/>
        <dbReference type="Rhea" id="RHEA-COMP:11032"/>
        <dbReference type="ChEBI" id="CHEBI:29950"/>
        <dbReference type="ChEBI" id="CHEBI:57287"/>
        <dbReference type="ChEBI" id="CHEBI:57379"/>
        <dbReference type="ChEBI" id="CHEBI:74151"/>
        <dbReference type="EC" id="2.3.1.225"/>
    </reaction>
</comment>
<comment type="domain">
    <text evidence="10">The DHHC domain is required for palmitoyltransferase activity.</text>
</comment>
<evidence type="ECO:0000256" key="6">
    <source>
        <dbReference type="ARBA" id="ARBA00023139"/>
    </source>
</evidence>
<feature type="compositionally biased region" description="Polar residues" evidence="11">
    <location>
        <begin position="506"/>
        <end position="521"/>
    </location>
</feature>
<feature type="domain" description="Palmitoyltransferase DHHC" evidence="12">
    <location>
        <begin position="156"/>
        <end position="282"/>
    </location>
</feature>
<proteinExistence type="inferred from homology"/>
<feature type="transmembrane region" description="Helical" evidence="10">
    <location>
        <begin position="79"/>
        <end position="99"/>
    </location>
</feature>
<feature type="transmembrane region" description="Helical" evidence="10">
    <location>
        <begin position="246"/>
        <end position="271"/>
    </location>
</feature>
<evidence type="ECO:0000313" key="13">
    <source>
        <dbReference type="EMBL" id="KAF7194630.1"/>
    </source>
</evidence>
<evidence type="ECO:0000259" key="12">
    <source>
        <dbReference type="Pfam" id="PF01529"/>
    </source>
</evidence>
<dbReference type="Proteomes" id="UP000660729">
    <property type="component" value="Unassembled WGS sequence"/>
</dbReference>
<dbReference type="EC" id="2.3.1.225" evidence="10"/>
<gene>
    <name evidence="13" type="ORF">HII31_04136</name>
</gene>
<feature type="region of interest" description="Disordered" evidence="11">
    <location>
        <begin position="470"/>
        <end position="581"/>
    </location>
</feature>
<feature type="region of interest" description="Disordered" evidence="11">
    <location>
        <begin position="292"/>
        <end position="322"/>
    </location>
</feature>
<comment type="subcellular location">
    <subcellularLocation>
        <location evidence="1">Membrane</location>
        <topology evidence="1">Multi-pass membrane protein</topology>
    </subcellularLocation>
</comment>
<evidence type="ECO:0000256" key="2">
    <source>
        <dbReference type="ARBA" id="ARBA00022679"/>
    </source>
</evidence>
<sequence>MASSFDSMPTLAAPTTTRSPPFHRRRKSWARKIERCCCTTFAYFPLVFVYGLTSWAVYVEVNVSFIGATYSDWGPYVRAGIGIILYTLANVSYTIAVFTDPGSPIDGPKGSGLRHGGSGRRGDYEGLPQYEDEDVEEAATVPREWMNGSVTAKSTGKPRYCKKCKSVKPDRAHHCSTCRKCVLKMDHHCPWLATCVGLRNYKAFILFLVYTSLFCWTDFLVSAWWVWQEFNDRVQTMQGMLVVNTILLSVLGGIIGLVLSGFTGWHIYLVLSGQTTIESLEKTRYLSPLKKSMENQLNDPNRRNLAAESSSSGNASPNNQSMTDRLKEIHANALPGVLRPEEGDVSLHNSRNPSPVPPPAAAGSSPAHRSLQRSYASMEAQREQERYRNYLDEVDSEKLPNAFDLGWKRNVVHVMGPDPKYWFLPICNTTGDGWQWETSPKFHEAKDRIAREREQRIREESYWNRQAGHQAYMQPSPGPPPRNDLKWQPGQGFVNQARNIAPPYMNGTTTNAPPPGSSVQMQPLDRRKDEDVDYDTDDEGPRRPQQLVPGTMGSMSNWNDVPEEYLTPGKRHGSPARRKGD</sequence>
<dbReference type="InterPro" id="IPR039859">
    <property type="entry name" value="PFA4/ZDH16/20/ERF2-like"/>
</dbReference>
<evidence type="ECO:0000256" key="8">
    <source>
        <dbReference type="ARBA" id="ARBA00023315"/>
    </source>
</evidence>
<evidence type="ECO:0000256" key="9">
    <source>
        <dbReference type="ARBA" id="ARBA00048048"/>
    </source>
</evidence>
<keyword evidence="8 10" id="KW-0012">Acyltransferase</keyword>
<evidence type="ECO:0000256" key="3">
    <source>
        <dbReference type="ARBA" id="ARBA00022692"/>
    </source>
</evidence>
<dbReference type="OrthoDB" id="302728at2759"/>
<protein>
    <recommendedName>
        <fullName evidence="10">Palmitoyltransferase</fullName>
        <ecNumber evidence="10">2.3.1.225</ecNumber>
    </recommendedName>
</protein>
<feature type="transmembrane region" description="Helical" evidence="10">
    <location>
        <begin position="36"/>
        <end position="59"/>
    </location>
</feature>
<dbReference type="PROSITE" id="PS50216">
    <property type="entry name" value="DHHC"/>
    <property type="match status" value="1"/>
</dbReference>
<evidence type="ECO:0000256" key="5">
    <source>
        <dbReference type="ARBA" id="ARBA00023136"/>
    </source>
</evidence>
<evidence type="ECO:0000256" key="11">
    <source>
        <dbReference type="SAM" id="MobiDB-lite"/>
    </source>
</evidence>
<comment type="caution">
    <text evidence="13">The sequence shown here is derived from an EMBL/GenBank/DDBJ whole genome shotgun (WGS) entry which is preliminary data.</text>
</comment>